<evidence type="ECO:0000259" key="1">
    <source>
        <dbReference type="Pfam" id="PF13391"/>
    </source>
</evidence>
<accession>A0AAN5YIN9</accession>
<reference evidence="3" key="3">
    <citation type="submission" date="2020-04" db="EMBL/GenBank/DDBJ databases">
        <authorList>
            <person name="Santos R.A.C."/>
            <person name="Steenwyk J.L."/>
            <person name="Rivero-Menendez O."/>
            <person name="Mead M.E."/>
            <person name="Silva L.P."/>
            <person name="Bastos R.W."/>
            <person name="Alastruey-Izquierdo A."/>
            <person name="Goldman G.H."/>
            <person name="Rokas A."/>
        </authorList>
    </citation>
    <scope>NUCLEOTIDE SEQUENCE</scope>
    <source>
        <strain evidence="3">CNM-CM8927</strain>
    </source>
</reference>
<dbReference type="AlphaFoldDB" id="A0AAN5YIN9"/>
<gene>
    <name evidence="3" type="ORF">CNMCM8927_001242</name>
    <name evidence="2" type="ORF">IFM60648_10230</name>
</gene>
<evidence type="ECO:0000313" key="3">
    <source>
        <dbReference type="EMBL" id="KAF4201698.1"/>
    </source>
</evidence>
<protein>
    <recommendedName>
        <fullName evidence="1">HNH nuclease domain-containing protein</fullName>
    </recommendedName>
</protein>
<dbReference type="Pfam" id="PF13391">
    <property type="entry name" value="HNH_2"/>
    <property type="match status" value="1"/>
</dbReference>
<evidence type="ECO:0000313" key="4">
    <source>
        <dbReference type="Proteomes" id="UP000465220"/>
    </source>
</evidence>
<reference evidence="2 4" key="2">
    <citation type="submission" date="2020-01" db="EMBL/GenBank/DDBJ databases">
        <title>Draft genome sequence of Aspergillus lentulus IFM 60648.</title>
        <authorList>
            <person name="Takahashi H."/>
            <person name="Yaguchi T."/>
        </authorList>
    </citation>
    <scope>NUCLEOTIDE SEQUENCE [LARGE SCALE GENOMIC DNA]</scope>
    <source>
        <strain evidence="2 4">IFM 60648</strain>
    </source>
</reference>
<evidence type="ECO:0000313" key="2">
    <source>
        <dbReference type="EMBL" id="GFF93879.1"/>
    </source>
</evidence>
<dbReference type="Proteomes" id="UP000465220">
    <property type="component" value="Unassembled WGS sequence"/>
</dbReference>
<dbReference type="Proteomes" id="UP000649114">
    <property type="component" value="Unassembled WGS sequence"/>
</dbReference>
<name>A0AAN5YIN9_ASPLE</name>
<reference evidence="3" key="1">
    <citation type="journal article" date="2020" name="bioRxiv">
        <title>Genomic and phenotypic heterogeneity of clinical isolates of the human pathogens Aspergillus fumigatus, Aspergillus lentulus and Aspergillus fumigatiaffinis.</title>
        <authorList>
            <person name="dos Santos R.A.C."/>
            <person name="Steenwyk J.L."/>
            <person name="Rivero-Menendez O."/>
            <person name="Mead M.E."/>
            <person name="Silva L.P."/>
            <person name="Bastos R.W."/>
            <person name="Alastruey-Izquierdo A."/>
            <person name="Goldman G.H."/>
            <person name="Rokas A."/>
        </authorList>
    </citation>
    <scope>NUCLEOTIDE SEQUENCE</scope>
    <source>
        <strain evidence="3">CNM-CM8927</strain>
    </source>
</reference>
<proteinExistence type="predicted"/>
<dbReference type="InterPro" id="IPR003615">
    <property type="entry name" value="HNH_nuc"/>
</dbReference>
<feature type="domain" description="HNH nuclease" evidence="1">
    <location>
        <begin position="120"/>
        <end position="197"/>
    </location>
</feature>
<organism evidence="3 5">
    <name type="scientific">Aspergillus lentulus</name>
    <dbReference type="NCBI Taxonomy" id="293939"/>
    <lineage>
        <taxon>Eukaryota</taxon>
        <taxon>Fungi</taxon>
        <taxon>Dikarya</taxon>
        <taxon>Ascomycota</taxon>
        <taxon>Pezizomycotina</taxon>
        <taxon>Eurotiomycetes</taxon>
        <taxon>Eurotiomycetidae</taxon>
        <taxon>Eurotiales</taxon>
        <taxon>Aspergillaceae</taxon>
        <taxon>Aspergillus</taxon>
        <taxon>Aspergillus subgen. Fumigati</taxon>
    </lineage>
</organism>
<dbReference type="EMBL" id="JAAAPU010000130">
    <property type="protein sequence ID" value="KAF4201698.1"/>
    <property type="molecule type" value="Genomic_DNA"/>
</dbReference>
<dbReference type="EMBL" id="BLKI01000126">
    <property type="protein sequence ID" value="GFF93879.1"/>
    <property type="molecule type" value="Genomic_DNA"/>
</dbReference>
<keyword evidence="4" id="KW-1185">Reference proteome</keyword>
<sequence>MKAPKIIISGGVGAEFEDPRRQELIDRLDRARSDAFGEEPRSADCAQEVWAALWLCSVDKLEEYVRQIEISPASLAGGSLYTTVVCNDIIKPWLTPAAGADSVLSMSADEEALGRDGGRCVITDMGFGVESAHIYPHSLWGPTRSRFWTALSRFWPESVIEDWKRDVSGGFYTAHCANRITLSPNAHAYWARCLFALKPVALSQDQKCLELEFHWLHSLPRSARVLLTTKPSLLESLDGSVDNACLFDPSTNSRVLSGRKIWLETDDLVHRPLPSVKLLQLHWTMQRLAALSGALEIYNELNLSYDY</sequence>
<comment type="caution">
    <text evidence="3">The sequence shown here is derived from an EMBL/GenBank/DDBJ whole genome shotgun (WGS) entry which is preliminary data.</text>
</comment>
<evidence type="ECO:0000313" key="5">
    <source>
        <dbReference type="Proteomes" id="UP000649114"/>
    </source>
</evidence>